<dbReference type="CDD" id="cd06261">
    <property type="entry name" value="TM_PBP2"/>
    <property type="match status" value="1"/>
</dbReference>
<dbReference type="EMBL" id="DVMU01000112">
    <property type="protein sequence ID" value="HIU33925.1"/>
    <property type="molecule type" value="Genomic_DNA"/>
</dbReference>
<dbReference type="PROSITE" id="PS50928">
    <property type="entry name" value="ABC_TM1"/>
    <property type="match status" value="1"/>
</dbReference>
<dbReference type="AlphaFoldDB" id="A0A9D1LBZ6"/>
<evidence type="ECO:0000256" key="1">
    <source>
        <dbReference type="ARBA" id="ARBA00004651"/>
    </source>
</evidence>
<dbReference type="PANTHER" id="PTHR43386:SF1">
    <property type="entry name" value="D,D-DIPEPTIDE TRANSPORT SYSTEM PERMEASE PROTEIN DDPC-RELATED"/>
    <property type="match status" value="1"/>
</dbReference>
<feature type="transmembrane region" description="Helical" evidence="8">
    <location>
        <begin position="217"/>
        <end position="235"/>
    </location>
</feature>
<evidence type="ECO:0000256" key="3">
    <source>
        <dbReference type="ARBA" id="ARBA00022475"/>
    </source>
</evidence>
<feature type="transmembrane region" description="Helical" evidence="8">
    <location>
        <begin position="25"/>
        <end position="46"/>
    </location>
</feature>
<dbReference type="InterPro" id="IPR025966">
    <property type="entry name" value="OppC_N"/>
</dbReference>
<dbReference type="Pfam" id="PF00528">
    <property type="entry name" value="BPD_transp_1"/>
    <property type="match status" value="1"/>
</dbReference>
<feature type="transmembrane region" description="Helical" evidence="8">
    <location>
        <begin position="127"/>
        <end position="146"/>
    </location>
</feature>
<evidence type="ECO:0000313" key="11">
    <source>
        <dbReference type="Proteomes" id="UP000824072"/>
    </source>
</evidence>
<gene>
    <name evidence="10" type="ORF">IAB02_05125</name>
</gene>
<comment type="caution">
    <text evidence="10">The sequence shown here is derived from an EMBL/GenBank/DDBJ whole genome shotgun (WGS) entry which is preliminary data.</text>
</comment>
<evidence type="ECO:0000256" key="5">
    <source>
        <dbReference type="ARBA" id="ARBA00022989"/>
    </source>
</evidence>
<evidence type="ECO:0000256" key="2">
    <source>
        <dbReference type="ARBA" id="ARBA00022448"/>
    </source>
</evidence>
<dbReference type="PANTHER" id="PTHR43386">
    <property type="entry name" value="OLIGOPEPTIDE TRANSPORT SYSTEM PERMEASE PROTEIN APPC"/>
    <property type="match status" value="1"/>
</dbReference>
<keyword evidence="3" id="KW-1003">Cell membrane</keyword>
<evidence type="ECO:0000313" key="10">
    <source>
        <dbReference type="EMBL" id="HIU33925.1"/>
    </source>
</evidence>
<keyword evidence="2 8" id="KW-0813">Transport</keyword>
<proteinExistence type="inferred from homology"/>
<dbReference type="Gene3D" id="1.10.3720.10">
    <property type="entry name" value="MetI-like"/>
    <property type="match status" value="1"/>
</dbReference>
<feature type="transmembrane region" description="Helical" evidence="8">
    <location>
        <begin position="90"/>
        <end position="115"/>
    </location>
</feature>
<keyword evidence="4 8" id="KW-0812">Transmembrane</keyword>
<keyword evidence="5 8" id="KW-1133">Transmembrane helix</keyword>
<dbReference type="InterPro" id="IPR050366">
    <property type="entry name" value="BP-dependent_transpt_permease"/>
</dbReference>
<dbReference type="SUPFAM" id="SSF161098">
    <property type="entry name" value="MetI-like"/>
    <property type="match status" value="1"/>
</dbReference>
<dbReference type="GO" id="GO:0005886">
    <property type="term" value="C:plasma membrane"/>
    <property type="evidence" value="ECO:0007669"/>
    <property type="project" value="UniProtKB-SubCell"/>
</dbReference>
<dbReference type="InterPro" id="IPR035906">
    <property type="entry name" value="MetI-like_sf"/>
</dbReference>
<protein>
    <submittedName>
        <fullName evidence="10">ABC transporter permease</fullName>
    </submittedName>
</protein>
<dbReference type="Proteomes" id="UP000824072">
    <property type="component" value="Unassembled WGS sequence"/>
</dbReference>
<evidence type="ECO:0000256" key="7">
    <source>
        <dbReference type="ARBA" id="ARBA00024202"/>
    </source>
</evidence>
<evidence type="ECO:0000256" key="8">
    <source>
        <dbReference type="RuleBase" id="RU363032"/>
    </source>
</evidence>
<comment type="subcellular location">
    <subcellularLocation>
        <location evidence="1 8">Cell membrane</location>
        <topology evidence="1 8">Multi-pass membrane protein</topology>
    </subcellularLocation>
</comment>
<accession>A0A9D1LBZ6</accession>
<comment type="similarity">
    <text evidence="7">Belongs to the binding-protein-dependent transport system permease family. OppBC subfamily.</text>
</comment>
<dbReference type="Pfam" id="PF12911">
    <property type="entry name" value="OppC_N"/>
    <property type="match status" value="1"/>
</dbReference>
<keyword evidence="6 8" id="KW-0472">Membrane</keyword>
<feature type="transmembrane region" description="Helical" evidence="8">
    <location>
        <begin position="255"/>
        <end position="276"/>
    </location>
</feature>
<dbReference type="GO" id="GO:0055085">
    <property type="term" value="P:transmembrane transport"/>
    <property type="evidence" value="ECO:0007669"/>
    <property type="project" value="InterPro"/>
</dbReference>
<evidence type="ECO:0000256" key="4">
    <source>
        <dbReference type="ARBA" id="ARBA00022692"/>
    </source>
</evidence>
<dbReference type="InterPro" id="IPR053385">
    <property type="entry name" value="ABC_transport_permease"/>
</dbReference>
<sequence>MQKTNTASKRRKNTFFLQLRRNKPAFFGFLVICFFFLVAIFAPLIAPYPQDATTGSNIDARLLPPSSEHLFGTDDLGRDVFSRVVMGSRLSLFVGVVAICITMLIGIPMGALAGYYGGKWDEILMRVTDIFLAFPYLILAMAIAVILKPGLYSAMVAISLTWWPYYTRLVRGQALALRKQPFVLAAKMMGAKNRTIIFRHVLPNCIGPIIVNASLDMGYIILACASLGFIGVGAQPPQAEWGLMISTGRSFFMNAPWLTIFPGLAIFLTVLGFNLLGDGVRDILDPQAKPR</sequence>
<name>A0A9D1LBZ6_9FIRM</name>
<dbReference type="InterPro" id="IPR000515">
    <property type="entry name" value="MetI-like"/>
</dbReference>
<reference evidence="10" key="2">
    <citation type="journal article" date="2021" name="PeerJ">
        <title>Extensive microbial diversity within the chicken gut microbiome revealed by metagenomics and culture.</title>
        <authorList>
            <person name="Gilroy R."/>
            <person name="Ravi A."/>
            <person name="Getino M."/>
            <person name="Pursley I."/>
            <person name="Horton D.L."/>
            <person name="Alikhan N.F."/>
            <person name="Baker D."/>
            <person name="Gharbi K."/>
            <person name="Hall N."/>
            <person name="Watson M."/>
            <person name="Adriaenssens E.M."/>
            <person name="Foster-Nyarko E."/>
            <person name="Jarju S."/>
            <person name="Secka A."/>
            <person name="Antonio M."/>
            <person name="Oren A."/>
            <person name="Chaudhuri R.R."/>
            <person name="La Ragione R."/>
            <person name="Hildebrand F."/>
            <person name="Pallen M.J."/>
        </authorList>
    </citation>
    <scope>NUCLEOTIDE SEQUENCE</scope>
    <source>
        <strain evidence="10">ChiHcec3-11533</strain>
    </source>
</reference>
<evidence type="ECO:0000259" key="9">
    <source>
        <dbReference type="PROSITE" id="PS50928"/>
    </source>
</evidence>
<dbReference type="NCBIfam" id="NF045474">
    <property type="entry name" value="Opp2C"/>
    <property type="match status" value="1"/>
</dbReference>
<evidence type="ECO:0000256" key="6">
    <source>
        <dbReference type="ARBA" id="ARBA00023136"/>
    </source>
</evidence>
<feature type="transmembrane region" description="Helical" evidence="8">
    <location>
        <begin position="152"/>
        <end position="170"/>
    </location>
</feature>
<feature type="domain" description="ABC transmembrane type-1" evidence="9">
    <location>
        <begin position="88"/>
        <end position="277"/>
    </location>
</feature>
<organism evidence="10 11">
    <name type="scientific">Candidatus Pullichristensenella excrementigallinarum</name>
    <dbReference type="NCBI Taxonomy" id="2840907"/>
    <lineage>
        <taxon>Bacteria</taxon>
        <taxon>Bacillati</taxon>
        <taxon>Bacillota</taxon>
        <taxon>Clostridia</taxon>
        <taxon>Candidatus Pullichristensenella</taxon>
    </lineage>
</organism>
<reference evidence="10" key="1">
    <citation type="submission" date="2020-10" db="EMBL/GenBank/DDBJ databases">
        <authorList>
            <person name="Gilroy R."/>
        </authorList>
    </citation>
    <scope>NUCLEOTIDE SEQUENCE</scope>
    <source>
        <strain evidence="10">ChiHcec3-11533</strain>
    </source>
</reference>